<comment type="caution">
    <text evidence="7">The sequence shown here is derived from an EMBL/GenBank/DDBJ whole genome shotgun (WGS) entry which is preliminary data.</text>
</comment>
<dbReference type="InterPro" id="IPR001926">
    <property type="entry name" value="TrpB-like_PALP"/>
</dbReference>
<gene>
    <name evidence="7" type="primary">sbnA</name>
    <name evidence="7" type="ORF">ACFOLG_03655</name>
</gene>
<keyword evidence="8" id="KW-1185">Reference proteome</keyword>
<comment type="cofactor">
    <cofactor evidence="1">
        <name>pyridoxal 5'-phosphate</name>
        <dbReference type="ChEBI" id="CHEBI:597326"/>
    </cofactor>
</comment>
<keyword evidence="4" id="KW-0663">Pyridoxal phosphate</keyword>
<dbReference type="Proteomes" id="UP001595741">
    <property type="component" value="Unassembled WGS sequence"/>
</dbReference>
<accession>A0ABV7RCT9</accession>
<comment type="subunit">
    <text evidence="2">Homodimer.</text>
</comment>
<feature type="domain" description="Tryptophan synthase beta chain-like PALP" evidence="6">
    <location>
        <begin position="146"/>
        <end position="426"/>
    </location>
</feature>
<dbReference type="PANTHER" id="PTHR10314">
    <property type="entry name" value="CYSTATHIONINE BETA-SYNTHASE"/>
    <property type="match status" value="1"/>
</dbReference>
<dbReference type="Pfam" id="PF00291">
    <property type="entry name" value="PALP"/>
    <property type="match status" value="1"/>
</dbReference>
<dbReference type="RefSeq" id="WP_386088487.1">
    <property type="nucleotide sequence ID" value="NZ_JBHRXN010000009.1"/>
</dbReference>
<evidence type="ECO:0000256" key="2">
    <source>
        <dbReference type="ARBA" id="ARBA00011738"/>
    </source>
</evidence>
<dbReference type="Gene3D" id="3.40.50.1100">
    <property type="match status" value="2"/>
</dbReference>
<name>A0ABV7RCT9_9NEIS</name>
<evidence type="ECO:0000313" key="8">
    <source>
        <dbReference type="Proteomes" id="UP001595741"/>
    </source>
</evidence>
<protein>
    <submittedName>
        <fullName evidence="7">2,3-diaminopropionate biosynthesis protein SbnA</fullName>
    </submittedName>
</protein>
<keyword evidence="3" id="KW-0808">Transferase</keyword>
<sequence>MVCCRRRVQWWACWPCSKRMAPSRCGSLSSWHRFSHHFHACSTQPRLPQVTARCCAALCHHRHHHRRRPALHVGIDKRSVIMSFKPRHGPASAALQQQTAASSTITAHYDAEQHQQKTKTTPAPTTLERPPATRLSRRLEQLRPILRPTPHVPLIMEGMNLFAKLEFVNPVGSIKDRSAYWILKRAAERGEINEETTIVESSSGNFATALATFTHLVGLRFIPVIDPNIAASYESFLRNICTSVAKVDERDDTGGFLKTRLEMVKQLCATIPNSYWTNQYANEDAVEAHYLLTAGEICDSFDSLDYVFIAVSTAGTIAGVSRRLKEHFPNIKVIGVDSEGSIIFGGAPRKRHIPGLGSSIIPPLLSQALIDDVVVVPESETAAACQELLTTQGLFVGGSSGTAYAAVKRYAPKMVGRKRPTVLFLCADRGTPYLDTVYDSNWTTRLE</sequence>
<dbReference type="InterPro" id="IPR023927">
    <property type="entry name" value="SbnA"/>
</dbReference>
<dbReference type="NCBIfam" id="TIGR03945">
    <property type="entry name" value="PLP_SbnA_fam"/>
    <property type="match status" value="1"/>
</dbReference>
<evidence type="ECO:0000256" key="4">
    <source>
        <dbReference type="ARBA" id="ARBA00022898"/>
    </source>
</evidence>
<proteinExistence type="predicted"/>
<feature type="region of interest" description="Disordered" evidence="5">
    <location>
        <begin position="102"/>
        <end position="134"/>
    </location>
</feature>
<evidence type="ECO:0000256" key="1">
    <source>
        <dbReference type="ARBA" id="ARBA00001933"/>
    </source>
</evidence>
<evidence type="ECO:0000259" key="6">
    <source>
        <dbReference type="Pfam" id="PF00291"/>
    </source>
</evidence>
<organism evidence="7 8">
    <name type="scientific">Vogesella facilis</name>
    <dbReference type="NCBI Taxonomy" id="1655232"/>
    <lineage>
        <taxon>Bacteria</taxon>
        <taxon>Pseudomonadati</taxon>
        <taxon>Pseudomonadota</taxon>
        <taxon>Betaproteobacteria</taxon>
        <taxon>Neisseriales</taxon>
        <taxon>Chromobacteriaceae</taxon>
        <taxon>Vogesella</taxon>
    </lineage>
</organism>
<dbReference type="InterPro" id="IPR050214">
    <property type="entry name" value="Cys_Synth/Cystath_Beta-Synth"/>
</dbReference>
<dbReference type="SUPFAM" id="SSF53686">
    <property type="entry name" value="Tryptophan synthase beta subunit-like PLP-dependent enzymes"/>
    <property type="match status" value="1"/>
</dbReference>
<evidence type="ECO:0000256" key="3">
    <source>
        <dbReference type="ARBA" id="ARBA00022679"/>
    </source>
</evidence>
<evidence type="ECO:0000256" key="5">
    <source>
        <dbReference type="SAM" id="MobiDB-lite"/>
    </source>
</evidence>
<dbReference type="InterPro" id="IPR036052">
    <property type="entry name" value="TrpB-like_PALP_sf"/>
</dbReference>
<dbReference type="EMBL" id="JBHRXN010000009">
    <property type="protein sequence ID" value="MFC3531269.1"/>
    <property type="molecule type" value="Genomic_DNA"/>
</dbReference>
<evidence type="ECO:0000313" key="7">
    <source>
        <dbReference type="EMBL" id="MFC3531269.1"/>
    </source>
</evidence>
<reference evidence="8" key="1">
    <citation type="journal article" date="2019" name="Int. J. Syst. Evol. Microbiol.">
        <title>The Global Catalogue of Microorganisms (GCM) 10K type strain sequencing project: providing services to taxonomists for standard genome sequencing and annotation.</title>
        <authorList>
            <consortium name="The Broad Institute Genomics Platform"/>
            <consortium name="The Broad Institute Genome Sequencing Center for Infectious Disease"/>
            <person name="Wu L."/>
            <person name="Ma J."/>
        </authorList>
    </citation>
    <scope>NUCLEOTIDE SEQUENCE [LARGE SCALE GENOMIC DNA]</scope>
    <source>
        <strain evidence="8">KCTC 42742</strain>
    </source>
</reference>
<dbReference type="CDD" id="cd01561">
    <property type="entry name" value="CBS_like"/>
    <property type="match status" value="1"/>
</dbReference>